<dbReference type="InParanoid" id="T0RYC9"/>
<gene>
    <name evidence="8" type="ORF">SDRG_05161</name>
</gene>
<feature type="region of interest" description="Disordered" evidence="6">
    <location>
        <begin position="212"/>
        <end position="236"/>
    </location>
</feature>
<dbReference type="VEuPathDB" id="FungiDB:SDRG_05161"/>
<dbReference type="RefSeq" id="XP_008609083.1">
    <property type="nucleotide sequence ID" value="XM_008610861.1"/>
</dbReference>
<keyword evidence="4" id="KW-0418">Kinase</keyword>
<keyword evidence="5" id="KW-0067">ATP-binding</keyword>
<dbReference type="Gene3D" id="1.10.510.10">
    <property type="entry name" value="Transferase(Phosphotransferase) domain 1"/>
    <property type="match status" value="1"/>
</dbReference>
<sequence length="585" mass="62070">MEKALDRSIAFPASRHSTCSSYCMHLVLSILLNMQPLSQTNSLVVTVLAVDLDQFAATVVSTKLRLVCGTQRETLKSKDVAQWGAAVEFLPPVDTIGVSVHIKDAAACVCSGYDVFGTTSIPLSSLDSATNGEGFFPFAHGHGGVRLAFEWSADVARCSRVHLPWRRHAHCADCNAPVCKHCSFPSGRSGVACRACVAAKRTLVLSPIISDTTSETDSDDASAPVSLPKPDDDDHVSADDFQVVGKMDAVIVVRKTHGSDAGTMYALRPTLKTLASLPGLVRAKAVVEAFGHPNVLAPLYLFQTATTAYEITSTAARQPLSTLLGGVDEIEGAQLLARVLSGLAHVHARGYVHGAVSSANVLLGHDGTVVLAGFEHVTPLADDGAIVDWHALGLLVYELFVGAGPLTEDTFLTDATCRQHGLLPAGRDLCLALLSATEKSSAIDFMASDFFFGVDWTSLDTTPVPHPSDTPQLDDVPTDAFDLALLQARVFADDPDAWPLHIPEYAYARATTVGASDFAVLGHMTTPTRAQVHVVQKTTGADAGAYYALQSIGKATTQPPAVDVLALRHATLVAKKDSRLCKRDA</sequence>
<dbReference type="PANTHER" id="PTHR24351">
    <property type="entry name" value="RIBOSOMAL PROTEIN S6 KINASE"/>
    <property type="match status" value="1"/>
</dbReference>
<organism evidence="8 9">
    <name type="scientific">Saprolegnia diclina (strain VS20)</name>
    <dbReference type="NCBI Taxonomy" id="1156394"/>
    <lineage>
        <taxon>Eukaryota</taxon>
        <taxon>Sar</taxon>
        <taxon>Stramenopiles</taxon>
        <taxon>Oomycota</taxon>
        <taxon>Saprolegniomycetes</taxon>
        <taxon>Saprolegniales</taxon>
        <taxon>Saprolegniaceae</taxon>
        <taxon>Saprolegnia</taxon>
    </lineage>
</organism>
<evidence type="ECO:0000256" key="2">
    <source>
        <dbReference type="ARBA" id="ARBA00022679"/>
    </source>
</evidence>
<dbReference type="SMART" id="SM00220">
    <property type="entry name" value="S_TKc"/>
    <property type="match status" value="1"/>
</dbReference>
<reference evidence="8 9" key="1">
    <citation type="submission" date="2012-04" db="EMBL/GenBank/DDBJ databases">
        <title>The Genome Sequence of Saprolegnia declina VS20.</title>
        <authorList>
            <consortium name="The Broad Institute Genome Sequencing Platform"/>
            <person name="Russ C."/>
            <person name="Nusbaum C."/>
            <person name="Tyler B."/>
            <person name="van West P."/>
            <person name="Dieguez-Uribeondo J."/>
            <person name="de Bruijn I."/>
            <person name="Tripathy S."/>
            <person name="Jiang R."/>
            <person name="Young S.K."/>
            <person name="Zeng Q."/>
            <person name="Gargeya S."/>
            <person name="Fitzgerald M."/>
            <person name="Haas B."/>
            <person name="Abouelleil A."/>
            <person name="Alvarado L."/>
            <person name="Arachchi H.M."/>
            <person name="Berlin A."/>
            <person name="Chapman S.B."/>
            <person name="Goldberg J."/>
            <person name="Griggs A."/>
            <person name="Gujja S."/>
            <person name="Hansen M."/>
            <person name="Howarth C."/>
            <person name="Imamovic A."/>
            <person name="Larimer J."/>
            <person name="McCowen C."/>
            <person name="Montmayeur A."/>
            <person name="Murphy C."/>
            <person name="Neiman D."/>
            <person name="Pearson M."/>
            <person name="Priest M."/>
            <person name="Roberts A."/>
            <person name="Saif S."/>
            <person name="Shea T."/>
            <person name="Sisk P."/>
            <person name="Sykes S."/>
            <person name="Wortman J."/>
            <person name="Nusbaum C."/>
            <person name="Birren B."/>
        </authorList>
    </citation>
    <scope>NUCLEOTIDE SEQUENCE [LARGE SCALE GENOMIC DNA]</scope>
    <source>
        <strain evidence="8 9">VS20</strain>
    </source>
</reference>
<dbReference type="SUPFAM" id="SSF56112">
    <property type="entry name" value="Protein kinase-like (PK-like)"/>
    <property type="match status" value="1"/>
</dbReference>
<dbReference type="Proteomes" id="UP000030762">
    <property type="component" value="Unassembled WGS sequence"/>
</dbReference>
<keyword evidence="2" id="KW-0808">Transferase</keyword>
<dbReference type="GeneID" id="19945888"/>
<evidence type="ECO:0000259" key="7">
    <source>
        <dbReference type="PROSITE" id="PS50011"/>
    </source>
</evidence>
<dbReference type="InterPro" id="IPR011009">
    <property type="entry name" value="Kinase-like_dom_sf"/>
</dbReference>
<keyword evidence="3" id="KW-0547">Nucleotide-binding</keyword>
<evidence type="ECO:0000313" key="9">
    <source>
        <dbReference type="Proteomes" id="UP000030762"/>
    </source>
</evidence>
<evidence type="ECO:0000256" key="3">
    <source>
        <dbReference type="ARBA" id="ARBA00022741"/>
    </source>
</evidence>
<keyword evidence="9" id="KW-1185">Reference proteome</keyword>
<dbReference type="EMBL" id="JH767144">
    <property type="protein sequence ID" value="EQC37563.1"/>
    <property type="molecule type" value="Genomic_DNA"/>
</dbReference>
<accession>T0RYC9</accession>
<dbReference type="GO" id="GO:0004674">
    <property type="term" value="F:protein serine/threonine kinase activity"/>
    <property type="evidence" value="ECO:0007669"/>
    <property type="project" value="UniProtKB-KW"/>
</dbReference>
<dbReference type="PROSITE" id="PS50011">
    <property type="entry name" value="PROTEIN_KINASE_DOM"/>
    <property type="match status" value="1"/>
</dbReference>
<evidence type="ECO:0000256" key="1">
    <source>
        <dbReference type="ARBA" id="ARBA00022527"/>
    </source>
</evidence>
<protein>
    <recommendedName>
        <fullName evidence="7">Protein kinase domain-containing protein</fullName>
    </recommendedName>
</protein>
<proteinExistence type="predicted"/>
<evidence type="ECO:0000256" key="4">
    <source>
        <dbReference type="ARBA" id="ARBA00022777"/>
    </source>
</evidence>
<evidence type="ECO:0000313" key="8">
    <source>
        <dbReference type="EMBL" id="EQC37563.1"/>
    </source>
</evidence>
<dbReference type="GO" id="GO:0005524">
    <property type="term" value="F:ATP binding"/>
    <property type="evidence" value="ECO:0007669"/>
    <property type="project" value="UniProtKB-KW"/>
</dbReference>
<keyword evidence="1" id="KW-0723">Serine/threonine-protein kinase</keyword>
<feature type="domain" description="Protein kinase" evidence="7">
    <location>
        <begin position="238"/>
        <end position="585"/>
    </location>
</feature>
<evidence type="ECO:0000256" key="6">
    <source>
        <dbReference type="SAM" id="MobiDB-lite"/>
    </source>
</evidence>
<dbReference type="InterPro" id="IPR000719">
    <property type="entry name" value="Prot_kinase_dom"/>
</dbReference>
<evidence type="ECO:0000256" key="5">
    <source>
        <dbReference type="ARBA" id="ARBA00022840"/>
    </source>
</evidence>
<dbReference type="eggNOG" id="KOG0603">
    <property type="taxonomic scope" value="Eukaryota"/>
</dbReference>
<name>T0RYC9_SAPDV</name>
<dbReference type="AlphaFoldDB" id="T0RYC9"/>
<dbReference type="STRING" id="1156394.T0RYC9"/>
<dbReference type="OrthoDB" id="4062651at2759"/>